<accession>A0A368JXZ9</accession>
<dbReference type="Pfam" id="PF07310">
    <property type="entry name" value="PAS_5"/>
    <property type="match status" value="1"/>
</dbReference>
<evidence type="ECO:0000313" key="2">
    <source>
        <dbReference type="Proteomes" id="UP000253420"/>
    </source>
</evidence>
<proteinExistence type="predicted"/>
<protein>
    <submittedName>
        <fullName evidence="1">PAS domain-containing protein</fullName>
    </submittedName>
</protein>
<reference evidence="1 2" key="1">
    <citation type="submission" date="2018-07" db="EMBL/GenBank/DDBJ databases">
        <title>The draft genome of Phyllobacterium salinisoli.</title>
        <authorList>
            <person name="Liu L."/>
            <person name="Li L."/>
            <person name="Zhang X."/>
            <person name="Liang L."/>
        </authorList>
    </citation>
    <scope>NUCLEOTIDE SEQUENCE [LARGE SCALE GENOMIC DNA]</scope>
    <source>
        <strain evidence="1 2">LLAN61</strain>
    </source>
</reference>
<gene>
    <name evidence="1" type="ORF">DUT91_20935</name>
</gene>
<dbReference type="Proteomes" id="UP000253420">
    <property type="component" value="Unassembled WGS sequence"/>
</dbReference>
<name>A0A368JXZ9_9HYPH</name>
<comment type="caution">
    <text evidence="1">The sequence shown here is derived from an EMBL/GenBank/DDBJ whole genome shotgun (WGS) entry which is preliminary data.</text>
</comment>
<organism evidence="1 2">
    <name type="scientific">Phyllobacterium salinisoli</name>
    <dbReference type="NCBI Taxonomy" id="1899321"/>
    <lineage>
        <taxon>Bacteria</taxon>
        <taxon>Pseudomonadati</taxon>
        <taxon>Pseudomonadota</taxon>
        <taxon>Alphaproteobacteria</taxon>
        <taxon>Hyphomicrobiales</taxon>
        <taxon>Phyllobacteriaceae</taxon>
        <taxon>Phyllobacterium</taxon>
    </lineage>
</organism>
<dbReference type="EMBL" id="QOZG01000011">
    <property type="protein sequence ID" value="RCS22007.1"/>
    <property type="molecule type" value="Genomic_DNA"/>
</dbReference>
<dbReference type="PIRSF" id="PIRSF031878">
    <property type="entry name" value="UCP031878"/>
    <property type="match status" value="1"/>
</dbReference>
<dbReference type="InterPro" id="IPR009922">
    <property type="entry name" value="DUF1457"/>
</dbReference>
<keyword evidence="2" id="KW-1185">Reference proteome</keyword>
<evidence type="ECO:0000313" key="1">
    <source>
        <dbReference type="EMBL" id="RCS22007.1"/>
    </source>
</evidence>
<sequence>MARFLLCVWPEIYAANICAATVHLSGNETSQMKHDGTVELLAYWNRIREKRPAPDRAEIEPGAIRKRLPDIFILEQPENAGARFRLAGTRLCTIHGGELRNSSFLSLWTEEDRAAIDQLLHTVFESKVAAVIDHEGRSLSGRRSTFETLLLPLAGDISEARLIGSMVALDPAYWLGADRIVQSSVLSISLLDPKRAQLQAETQPAAVATASSRSASRSYEMPRFFSPSASRQIRHLTILDGGKV</sequence>
<dbReference type="AlphaFoldDB" id="A0A368JXZ9"/>